<dbReference type="HOGENOM" id="CLU_1780306_0_0_1"/>
<proteinExistence type="predicted"/>
<name>A0A0D9YAT7_9ORYZ</name>
<feature type="compositionally biased region" description="Basic residues" evidence="1">
    <location>
        <begin position="19"/>
        <end position="41"/>
    </location>
</feature>
<reference evidence="2" key="3">
    <citation type="submission" date="2018-05" db="EMBL/GenBank/DDBJ databases">
        <title>OgluRS3 (Oryza glumaepatula Reference Sequence Version 3).</title>
        <authorList>
            <person name="Zhang J."/>
            <person name="Kudrna D."/>
            <person name="Lee S."/>
            <person name="Talag J."/>
            <person name="Welchert J."/>
            <person name="Wing R.A."/>
        </authorList>
    </citation>
    <scope>NUCLEOTIDE SEQUENCE [LARGE SCALE GENOMIC DNA]</scope>
</reference>
<accession>A0A0D9YAT7</accession>
<keyword evidence="3" id="KW-1185">Reference proteome</keyword>
<dbReference type="EnsemblPlants" id="OGLUM01G23960.1">
    <property type="protein sequence ID" value="OGLUM01G23960.1"/>
    <property type="gene ID" value="OGLUM01G23960"/>
</dbReference>
<evidence type="ECO:0000313" key="2">
    <source>
        <dbReference type="EnsemblPlants" id="OGLUM01G23960.1"/>
    </source>
</evidence>
<protein>
    <submittedName>
        <fullName evidence="2">Uncharacterized protein</fullName>
    </submittedName>
</protein>
<feature type="region of interest" description="Disordered" evidence="1">
    <location>
        <begin position="1"/>
        <end position="70"/>
    </location>
</feature>
<evidence type="ECO:0000256" key="1">
    <source>
        <dbReference type="SAM" id="MobiDB-lite"/>
    </source>
</evidence>
<dbReference type="AlphaFoldDB" id="A0A0D9YAT7"/>
<reference evidence="2" key="2">
    <citation type="submission" date="2015-04" db="UniProtKB">
        <authorList>
            <consortium name="EnsemblPlants"/>
        </authorList>
    </citation>
    <scope>IDENTIFICATION</scope>
</reference>
<organism evidence="2">
    <name type="scientific">Oryza glumipatula</name>
    <dbReference type="NCBI Taxonomy" id="40148"/>
    <lineage>
        <taxon>Eukaryota</taxon>
        <taxon>Viridiplantae</taxon>
        <taxon>Streptophyta</taxon>
        <taxon>Embryophyta</taxon>
        <taxon>Tracheophyta</taxon>
        <taxon>Spermatophyta</taxon>
        <taxon>Magnoliopsida</taxon>
        <taxon>Liliopsida</taxon>
        <taxon>Poales</taxon>
        <taxon>Poaceae</taxon>
        <taxon>BOP clade</taxon>
        <taxon>Oryzoideae</taxon>
        <taxon>Oryzeae</taxon>
        <taxon>Oryzinae</taxon>
        <taxon>Oryza</taxon>
    </lineage>
</organism>
<dbReference type="Proteomes" id="UP000026961">
    <property type="component" value="Chromosome 1"/>
</dbReference>
<evidence type="ECO:0000313" key="3">
    <source>
        <dbReference type="Proteomes" id="UP000026961"/>
    </source>
</evidence>
<dbReference type="Gramene" id="OGLUM01G23960.1">
    <property type="protein sequence ID" value="OGLUM01G23960.1"/>
    <property type="gene ID" value="OGLUM01G23960"/>
</dbReference>
<sequence length="146" mass="15460">MTTATGRGAVIHGREGHGRGCRRGGSGHRRAAGGGSGRRRAAGSGSGRGRRRAADPGTGGRSRTPAAIRRRQIGGAWPVVTGELHASCREEARPHERILSSVHAFGSDLNHFCSGLRWRLRRGSVQRRWRPAGLGSSVVEAEAVEA</sequence>
<reference evidence="2" key="1">
    <citation type="submission" date="2013-08" db="EMBL/GenBank/DDBJ databases">
        <title>Oryza genome evolution.</title>
        <authorList>
            <person name="Wing R.A."/>
            <person name="Panaud O."/>
            <person name="Oliveira A.C."/>
        </authorList>
    </citation>
    <scope>NUCLEOTIDE SEQUENCE</scope>
</reference>